<dbReference type="Proteomes" id="UP000814128">
    <property type="component" value="Unassembled WGS sequence"/>
</dbReference>
<reference evidence="1" key="2">
    <citation type="journal article" date="2022" name="New Phytol.">
        <title>Evolutionary transition to the ectomycorrhizal habit in the genomes of a hyperdiverse lineage of mushroom-forming fungi.</title>
        <authorList>
            <person name="Looney B."/>
            <person name="Miyauchi S."/>
            <person name="Morin E."/>
            <person name="Drula E."/>
            <person name="Courty P.E."/>
            <person name="Kohler A."/>
            <person name="Kuo A."/>
            <person name="LaButti K."/>
            <person name="Pangilinan J."/>
            <person name="Lipzen A."/>
            <person name="Riley R."/>
            <person name="Andreopoulos W."/>
            <person name="He G."/>
            <person name="Johnson J."/>
            <person name="Nolan M."/>
            <person name="Tritt A."/>
            <person name="Barry K.W."/>
            <person name="Grigoriev I.V."/>
            <person name="Nagy L.G."/>
            <person name="Hibbett D."/>
            <person name="Henrissat B."/>
            <person name="Matheny P.B."/>
            <person name="Labbe J."/>
            <person name="Martin F.M."/>
        </authorList>
    </citation>
    <scope>NUCLEOTIDE SEQUENCE</scope>
    <source>
        <strain evidence="1">EC-137</strain>
    </source>
</reference>
<feature type="non-terminal residue" evidence="1">
    <location>
        <position position="1"/>
    </location>
</feature>
<reference evidence="1" key="1">
    <citation type="submission" date="2021-02" db="EMBL/GenBank/DDBJ databases">
        <authorList>
            <consortium name="DOE Joint Genome Institute"/>
            <person name="Ahrendt S."/>
            <person name="Looney B.P."/>
            <person name="Miyauchi S."/>
            <person name="Morin E."/>
            <person name="Drula E."/>
            <person name="Courty P.E."/>
            <person name="Chicoki N."/>
            <person name="Fauchery L."/>
            <person name="Kohler A."/>
            <person name="Kuo A."/>
            <person name="Labutti K."/>
            <person name="Pangilinan J."/>
            <person name="Lipzen A."/>
            <person name="Riley R."/>
            <person name="Andreopoulos W."/>
            <person name="He G."/>
            <person name="Johnson J."/>
            <person name="Barry K.W."/>
            <person name="Grigoriev I.V."/>
            <person name="Nagy L."/>
            <person name="Hibbett D."/>
            <person name="Henrissat B."/>
            <person name="Matheny P.B."/>
            <person name="Labbe J."/>
            <person name="Martin F."/>
        </authorList>
    </citation>
    <scope>NUCLEOTIDE SEQUENCE</scope>
    <source>
        <strain evidence="1">EC-137</strain>
    </source>
</reference>
<organism evidence="1 2">
    <name type="scientific">Vararia minispora EC-137</name>
    <dbReference type="NCBI Taxonomy" id="1314806"/>
    <lineage>
        <taxon>Eukaryota</taxon>
        <taxon>Fungi</taxon>
        <taxon>Dikarya</taxon>
        <taxon>Basidiomycota</taxon>
        <taxon>Agaricomycotina</taxon>
        <taxon>Agaricomycetes</taxon>
        <taxon>Russulales</taxon>
        <taxon>Lachnocladiaceae</taxon>
        <taxon>Vararia</taxon>
    </lineage>
</organism>
<dbReference type="EMBL" id="MU273535">
    <property type="protein sequence ID" value="KAI0032839.1"/>
    <property type="molecule type" value="Genomic_DNA"/>
</dbReference>
<protein>
    <submittedName>
        <fullName evidence="1">Uncharacterized protein</fullName>
    </submittedName>
</protein>
<evidence type="ECO:0000313" key="1">
    <source>
        <dbReference type="EMBL" id="KAI0032839.1"/>
    </source>
</evidence>
<proteinExistence type="predicted"/>
<keyword evidence="2" id="KW-1185">Reference proteome</keyword>
<sequence>SSASPLGVANSAGPDSTCLLFLLSRLFSICKDPAFPRCIHSFHINHGFQEASGRMAEVAHANAVKFHAESHVLPIPWGEGMYPLKPKAGEPIELIARQARQRRMFDGMRDADVDIVAFGHHADDQVETSVMRWSKGSSPFGLAGMAHIRRWGMGDGHDLQFFGTEGLSKWVIRPLLPIAKERILATCDFHNLEYVVDETNFQPDLTLRNSIRTAIADLRSSNALSENMFLQKLKEANIISKTVSSIPYDFIGDSLDLYGSVQLISTRMEEIEAEAIMHLDLNRVQSPPGTFLLATGGRLLNATHPLIQSAMILCILRYVSPMPWGSVQAQGHRRGQNIRSLVSRVFTPWDQLEPQQQVPVSAGGQVIWRPMRIKQDGYLRHFRDTKYPEPRPLSSGERLGWLACRVPPQTHEAEKLTIDATDMLRAADERVRRHGSGLSSAVEFLWDCRFLIRFRLDCAPTDVREKL</sequence>
<evidence type="ECO:0000313" key="2">
    <source>
        <dbReference type="Proteomes" id="UP000814128"/>
    </source>
</evidence>
<gene>
    <name evidence="1" type="ORF">K488DRAFT_25873</name>
</gene>
<name>A0ACB8QLZ6_9AGAM</name>
<accession>A0ACB8QLZ6</accession>
<comment type="caution">
    <text evidence="1">The sequence shown here is derived from an EMBL/GenBank/DDBJ whole genome shotgun (WGS) entry which is preliminary data.</text>
</comment>
<feature type="non-terminal residue" evidence="1">
    <location>
        <position position="467"/>
    </location>
</feature>